<evidence type="ECO:0000256" key="1">
    <source>
        <dbReference type="ARBA" id="ARBA00010845"/>
    </source>
</evidence>
<dbReference type="InterPro" id="IPR011515">
    <property type="entry name" value="Shugoshin_C"/>
</dbReference>
<keyword evidence="2" id="KW-0159">Chromosome partition</keyword>
<dbReference type="GO" id="GO:0000775">
    <property type="term" value="C:chromosome, centromeric region"/>
    <property type="evidence" value="ECO:0007669"/>
    <property type="project" value="InterPro"/>
</dbReference>
<accession>A0AA89AZQ7</accession>
<dbReference type="PANTHER" id="PTHR34373:SF9">
    <property type="entry name" value="SHUGOSHIN 2"/>
    <property type="match status" value="1"/>
</dbReference>
<dbReference type="GO" id="GO:0034090">
    <property type="term" value="P:maintenance of meiotic sister chromatid cohesion"/>
    <property type="evidence" value="ECO:0007669"/>
    <property type="project" value="InterPro"/>
</dbReference>
<name>A0AA89AZQ7_9ASTE</name>
<dbReference type="AlphaFoldDB" id="A0AA89AZQ7"/>
<dbReference type="InterPro" id="IPR044693">
    <property type="entry name" value="SGO_plant"/>
</dbReference>
<evidence type="ECO:0000313" key="6">
    <source>
        <dbReference type="Proteomes" id="UP001188597"/>
    </source>
</evidence>
<proteinExistence type="inferred from homology"/>
<dbReference type="Pfam" id="PF07557">
    <property type="entry name" value="Shugoshin_C"/>
    <property type="match status" value="1"/>
</dbReference>
<feature type="region of interest" description="Disordered" evidence="3">
    <location>
        <begin position="298"/>
        <end position="366"/>
    </location>
</feature>
<evidence type="ECO:0000256" key="2">
    <source>
        <dbReference type="ARBA" id="ARBA00022829"/>
    </source>
</evidence>
<dbReference type="Proteomes" id="UP001188597">
    <property type="component" value="Unassembled WGS sequence"/>
</dbReference>
<dbReference type="GO" id="GO:0045144">
    <property type="term" value="P:meiotic sister chromatid segregation"/>
    <property type="evidence" value="ECO:0007669"/>
    <property type="project" value="InterPro"/>
</dbReference>
<feature type="domain" description="Shugoshin C-terminal" evidence="4">
    <location>
        <begin position="408"/>
        <end position="432"/>
    </location>
</feature>
<comment type="similarity">
    <text evidence="1">Belongs to the shugoshin family.</text>
</comment>
<comment type="caution">
    <text evidence="5">The sequence shown here is derived from an EMBL/GenBank/DDBJ whole genome shotgun (WGS) entry which is preliminary data.</text>
</comment>
<gene>
    <name evidence="5" type="ORF">RJ639_044531</name>
</gene>
<evidence type="ECO:0000313" key="5">
    <source>
        <dbReference type="EMBL" id="KAK3023309.1"/>
    </source>
</evidence>
<feature type="region of interest" description="Disordered" evidence="3">
    <location>
        <begin position="248"/>
        <end position="276"/>
    </location>
</feature>
<keyword evidence="6" id="KW-1185">Reference proteome</keyword>
<feature type="non-terminal residue" evidence="5">
    <location>
        <position position="1"/>
    </location>
</feature>
<dbReference type="GO" id="GO:0005634">
    <property type="term" value="C:nucleus"/>
    <property type="evidence" value="ECO:0007669"/>
    <property type="project" value="InterPro"/>
</dbReference>
<sequence length="433" mass="48695">MEGLFHLRSENTLIGGNNAKIENFSSGSALRKKLSDISNLPQRPKVSIQDEKPLFISATTKDYMDQLQKKAEQHLLKEQQQNVQLAQLNSQMLMELNISKDRLKLLQHELGCKNALLKAKRFISEVEVTGKSSEAGLAPSTSKQVQDKEKAENKRLCVRRQSVSLKSEKLNPAEDFFEPDDANVLVEVTGESSEVDISLAPFTSKQDGAKEKTEKRSLCVRRQSVRLSGKLNPTGDLFETSEAKLRDETKAGQNYGQEVEVTKHADTEEPLETGLGPSTVEQIQDRDQVEEYVRPKTRQNLDDEVEVTKHDESGESSEIGLGPSAVTGIQEEQAKGKRTRRQSARFMSEGPKPTEDSFETDDTKFPLWPLRDDQVQEDSLTSTSACFEDQCNSVPCYQTAESRRSSFGRPLRQAAKKVQTYKEIPVNLKMRRD</sequence>
<feature type="region of interest" description="Disordered" evidence="3">
    <location>
        <begin position="133"/>
        <end position="153"/>
    </location>
</feature>
<reference evidence="5" key="1">
    <citation type="submission" date="2022-12" db="EMBL/GenBank/DDBJ databases">
        <title>Draft genome assemblies for two species of Escallonia (Escalloniales).</title>
        <authorList>
            <person name="Chanderbali A."/>
            <person name="Dervinis C."/>
            <person name="Anghel I."/>
            <person name="Soltis D."/>
            <person name="Soltis P."/>
            <person name="Zapata F."/>
        </authorList>
    </citation>
    <scope>NUCLEOTIDE SEQUENCE</scope>
    <source>
        <strain evidence="5">UCBG64.0493</strain>
        <tissue evidence="5">Leaf</tissue>
    </source>
</reference>
<protein>
    <recommendedName>
        <fullName evidence="4">Shugoshin C-terminal domain-containing protein</fullName>
    </recommendedName>
</protein>
<evidence type="ECO:0000259" key="4">
    <source>
        <dbReference type="Pfam" id="PF07557"/>
    </source>
</evidence>
<dbReference type="PANTHER" id="PTHR34373">
    <property type="entry name" value="SHUGOSHIN 2"/>
    <property type="match status" value="1"/>
</dbReference>
<evidence type="ECO:0000256" key="3">
    <source>
        <dbReference type="SAM" id="MobiDB-lite"/>
    </source>
</evidence>
<organism evidence="5 6">
    <name type="scientific">Escallonia herrerae</name>
    <dbReference type="NCBI Taxonomy" id="1293975"/>
    <lineage>
        <taxon>Eukaryota</taxon>
        <taxon>Viridiplantae</taxon>
        <taxon>Streptophyta</taxon>
        <taxon>Embryophyta</taxon>
        <taxon>Tracheophyta</taxon>
        <taxon>Spermatophyta</taxon>
        <taxon>Magnoliopsida</taxon>
        <taxon>eudicotyledons</taxon>
        <taxon>Gunneridae</taxon>
        <taxon>Pentapetalae</taxon>
        <taxon>asterids</taxon>
        <taxon>campanulids</taxon>
        <taxon>Escalloniales</taxon>
        <taxon>Escalloniaceae</taxon>
        <taxon>Escallonia</taxon>
    </lineage>
</organism>
<dbReference type="EMBL" id="JAVXUP010000663">
    <property type="protein sequence ID" value="KAK3023309.1"/>
    <property type="molecule type" value="Genomic_DNA"/>
</dbReference>